<dbReference type="OrthoDB" id="9792992at2"/>
<evidence type="ECO:0000313" key="3">
    <source>
        <dbReference type="EMBL" id="SDS52669.1"/>
    </source>
</evidence>
<protein>
    <submittedName>
        <fullName evidence="3">Histidine kinase</fullName>
    </submittedName>
</protein>
<feature type="domain" description="Signal transduction histidine kinase internal region" evidence="2">
    <location>
        <begin position="159"/>
        <end position="237"/>
    </location>
</feature>
<proteinExistence type="predicted"/>
<dbReference type="InterPro" id="IPR036890">
    <property type="entry name" value="HATPase_C_sf"/>
</dbReference>
<dbReference type="Gene3D" id="3.30.565.10">
    <property type="entry name" value="Histidine kinase-like ATPase, C-terminal domain"/>
    <property type="match status" value="1"/>
</dbReference>
<feature type="transmembrane region" description="Helical" evidence="1">
    <location>
        <begin position="7"/>
        <end position="25"/>
    </location>
</feature>
<reference evidence="3 4" key="1">
    <citation type="submission" date="2016-10" db="EMBL/GenBank/DDBJ databases">
        <authorList>
            <person name="de Groot N.N."/>
        </authorList>
    </citation>
    <scope>NUCLEOTIDE SEQUENCE [LARGE SCALE GENOMIC DNA]</scope>
    <source>
        <strain evidence="3 4">MP1X4</strain>
    </source>
</reference>
<evidence type="ECO:0000259" key="2">
    <source>
        <dbReference type="Pfam" id="PF06580"/>
    </source>
</evidence>
<feature type="transmembrane region" description="Helical" evidence="1">
    <location>
        <begin position="83"/>
        <end position="103"/>
    </location>
</feature>
<dbReference type="PANTHER" id="PTHR34220:SF7">
    <property type="entry name" value="SENSOR HISTIDINE KINASE YPDA"/>
    <property type="match status" value="1"/>
</dbReference>
<evidence type="ECO:0000256" key="1">
    <source>
        <dbReference type="SAM" id="Phobius"/>
    </source>
</evidence>
<keyword evidence="4" id="KW-1185">Reference proteome</keyword>
<dbReference type="InterPro" id="IPR010559">
    <property type="entry name" value="Sig_transdc_His_kin_internal"/>
</dbReference>
<dbReference type="AlphaFoldDB" id="A0A1H1SZ41"/>
<evidence type="ECO:0000313" key="4">
    <source>
        <dbReference type="Proteomes" id="UP000199679"/>
    </source>
</evidence>
<dbReference type="EMBL" id="LT629740">
    <property type="protein sequence ID" value="SDS52669.1"/>
    <property type="molecule type" value="Genomic_DNA"/>
</dbReference>
<keyword evidence="1" id="KW-1133">Transmembrane helix</keyword>
<sequence>MKFFRKYIFPALYGLLVYFTVRLLHDTDIGFHFWKRDWRINAVELTCSILVGYLGITLFEWLFKFYDRRSPVQLSYKNVFKELAIFIGANLVLVNFVFVPMDTALHQAWIPWADIADINMIPTFYAVIYYGIARSNTYLRAFVNNKIQLEKITNDHLQTELKFLKSQYHPHFLFNALNTIYFQMDEDVEGAKQSIEKFSELLRYQLYDQQQQVPISSEMEYLKSFIDLQKIRSTDKLKLDLKFDKALNGQLVYPLLFLPLVENAFKFIGGDYEMKVSTEVESKEIVFKVENSVPDFQEKLNKTGGIGLENLKRRLDLLYPGKHSFMAQKLGDSFVAELRLNYE</sequence>
<dbReference type="STRING" id="652787.SAMN05216490_1316"/>
<accession>A0A1H1SZ41</accession>
<dbReference type="GO" id="GO:0016020">
    <property type="term" value="C:membrane"/>
    <property type="evidence" value="ECO:0007669"/>
    <property type="project" value="InterPro"/>
</dbReference>
<organism evidence="3 4">
    <name type="scientific">Mucilaginibacter mallensis</name>
    <dbReference type="NCBI Taxonomy" id="652787"/>
    <lineage>
        <taxon>Bacteria</taxon>
        <taxon>Pseudomonadati</taxon>
        <taxon>Bacteroidota</taxon>
        <taxon>Sphingobacteriia</taxon>
        <taxon>Sphingobacteriales</taxon>
        <taxon>Sphingobacteriaceae</taxon>
        <taxon>Mucilaginibacter</taxon>
    </lineage>
</organism>
<keyword evidence="1" id="KW-0472">Membrane</keyword>
<gene>
    <name evidence="3" type="ORF">SAMN05216490_1316</name>
</gene>
<name>A0A1H1SZ41_MUCMA</name>
<dbReference type="Pfam" id="PF06580">
    <property type="entry name" value="His_kinase"/>
    <property type="match status" value="1"/>
</dbReference>
<dbReference type="RefSeq" id="WP_091370495.1">
    <property type="nucleotide sequence ID" value="NZ_LT629740.1"/>
</dbReference>
<keyword evidence="3" id="KW-0808">Transferase</keyword>
<keyword evidence="3" id="KW-0418">Kinase</keyword>
<feature type="transmembrane region" description="Helical" evidence="1">
    <location>
        <begin position="45"/>
        <end position="63"/>
    </location>
</feature>
<keyword evidence="1" id="KW-0812">Transmembrane</keyword>
<feature type="transmembrane region" description="Helical" evidence="1">
    <location>
        <begin position="109"/>
        <end position="132"/>
    </location>
</feature>
<dbReference type="Proteomes" id="UP000199679">
    <property type="component" value="Chromosome I"/>
</dbReference>
<dbReference type="InterPro" id="IPR050640">
    <property type="entry name" value="Bact_2-comp_sensor_kinase"/>
</dbReference>
<dbReference type="PANTHER" id="PTHR34220">
    <property type="entry name" value="SENSOR HISTIDINE KINASE YPDA"/>
    <property type="match status" value="1"/>
</dbReference>
<dbReference type="GO" id="GO:0000155">
    <property type="term" value="F:phosphorelay sensor kinase activity"/>
    <property type="evidence" value="ECO:0007669"/>
    <property type="project" value="InterPro"/>
</dbReference>